<gene>
    <name evidence="1" type="ORF">C3L24_00245</name>
</gene>
<protein>
    <submittedName>
        <fullName evidence="1">Uncharacterized protein</fullName>
    </submittedName>
</protein>
<dbReference type="Proteomes" id="UP000250928">
    <property type="component" value="Unassembled WGS sequence"/>
</dbReference>
<proteinExistence type="predicted"/>
<name>A0A6N4E3R1_9GAMM</name>
<organism evidence="1 2">
    <name type="scientific">Candidatus Sedimenticola endophacoides</name>
    <dbReference type="NCBI Taxonomy" id="2548426"/>
    <lineage>
        <taxon>Bacteria</taxon>
        <taxon>Pseudomonadati</taxon>
        <taxon>Pseudomonadota</taxon>
        <taxon>Gammaproteobacteria</taxon>
        <taxon>Chromatiales</taxon>
        <taxon>Sedimenticolaceae</taxon>
        <taxon>Sedimenticola</taxon>
    </lineage>
</organism>
<accession>A0A6N4E3R1</accession>
<reference evidence="1 2" key="1">
    <citation type="submission" date="2018-01" db="EMBL/GenBank/DDBJ databases">
        <title>Novel co-symbiosis in the lucinid bivalve Phacoides pectinatus.</title>
        <authorList>
            <person name="Lim S.J."/>
            <person name="Davis B.G."/>
            <person name="Gill D.E."/>
            <person name="Engel A.S."/>
            <person name="Anderson L.C."/>
            <person name="Campbell B.J."/>
        </authorList>
    </citation>
    <scope>NUCLEOTIDE SEQUENCE [LARGE SCALE GENOMIC DNA]</scope>
    <source>
        <strain evidence="1">N3_P5</strain>
    </source>
</reference>
<evidence type="ECO:0000313" key="2">
    <source>
        <dbReference type="Proteomes" id="UP000250928"/>
    </source>
</evidence>
<dbReference type="AlphaFoldDB" id="A0A6N4E3R1"/>
<sequence length="147" mass="17553">MSKLRIIRRYNAYYQGWCLAFGEHRANYDEHREVNWLIGEERMGLILAPGLRKRLARALLRRQDEVPELVLTETSLSVGEWDYHFSERHDLDHLRLFREFMNGGEELHMFLSSHFCYPPKTRILTFARRKPLAIMYKEMQPLSLISG</sequence>
<dbReference type="EMBL" id="PQCO01000025">
    <property type="protein sequence ID" value="PUE05764.1"/>
    <property type="molecule type" value="Genomic_DNA"/>
</dbReference>
<comment type="caution">
    <text evidence="1">The sequence shown here is derived from an EMBL/GenBank/DDBJ whole genome shotgun (WGS) entry which is preliminary data.</text>
</comment>
<evidence type="ECO:0000313" key="1">
    <source>
        <dbReference type="EMBL" id="PUE05764.1"/>
    </source>
</evidence>